<keyword evidence="2" id="KW-0902">Two-component regulatory system</keyword>
<dbReference type="Gene3D" id="2.60.40.4380">
    <property type="entry name" value="Translational regulator CsrA"/>
    <property type="match status" value="1"/>
</dbReference>
<gene>
    <name evidence="3" type="primary">csrA</name>
    <name evidence="6" type="ORF">C5Y83_10125</name>
</gene>
<dbReference type="HAMAP" id="MF_00167">
    <property type="entry name" value="CsrA"/>
    <property type="match status" value="1"/>
</dbReference>
<feature type="domain" description="Response regulatory" evidence="5">
    <location>
        <begin position="150"/>
        <end position="267"/>
    </location>
</feature>
<keyword evidence="3" id="KW-0963">Cytoplasm</keyword>
<protein>
    <recommendedName>
        <fullName evidence="3">Translational regulator CsrA</fullName>
    </recommendedName>
</protein>
<dbReference type="InterPro" id="IPR011006">
    <property type="entry name" value="CheY-like_superfamily"/>
</dbReference>
<keyword evidence="3" id="KW-0678">Repressor</keyword>
<feature type="modified residue" description="4-aspartylphosphate" evidence="4">
    <location>
        <position position="200"/>
    </location>
</feature>
<dbReference type="GO" id="GO:0045947">
    <property type="term" value="P:negative regulation of translational initiation"/>
    <property type="evidence" value="ECO:0007669"/>
    <property type="project" value="UniProtKB-UniRule"/>
</dbReference>
<comment type="function">
    <text evidence="3">A translational regulator that binds mRNA to regulate translation initiation and/or mRNA stability. Usually binds in the 5'-UTR at or near the Shine-Dalgarno sequence preventing ribosome-binding, thus repressing translation. Its main target seems to be the major flagellin gene, while its function is anatagonized by FliW.</text>
</comment>
<keyword evidence="3" id="KW-0810">Translation regulation</keyword>
<comment type="similarity">
    <text evidence="3">Belongs to the CsrA/RsmA family.</text>
</comment>
<dbReference type="GO" id="GO:0005737">
    <property type="term" value="C:cytoplasm"/>
    <property type="evidence" value="ECO:0007669"/>
    <property type="project" value="UniProtKB-SubCell"/>
</dbReference>
<dbReference type="EMBL" id="PUHY01000006">
    <property type="protein sequence ID" value="PQO36261.1"/>
    <property type="molecule type" value="Genomic_DNA"/>
</dbReference>
<dbReference type="InterPro" id="IPR050595">
    <property type="entry name" value="Bact_response_regulator"/>
</dbReference>
<dbReference type="Pfam" id="PF02599">
    <property type="entry name" value="CsrA"/>
    <property type="match status" value="1"/>
</dbReference>
<evidence type="ECO:0000313" key="6">
    <source>
        <dbReference type="EMBL" id="PQO36261.1"/>
    </source>
</evidence>
<evidence type="ECO:0000313" key="7">
    <source>
        <dbReference type="Proteomes" id="UP000238322"/>
    </source>
</evidence>
<evidence type="ECO:0000256" key="1">
    <source>
        <dbReference type="ARBA" id="ARBA00022553"/>
    </source>
</evidence>
<evidence type="ECO:0000256" key="4">
    <source>
        <dbReference type="PROSITE-ProRule" id="PRU00169"/>
    </source>
</evidence>
<dbReference type="PROSITE" id="PS50110">
    <property type="entry name" value="RESPONSE_REGULATORY"/>
    <property type="match status" value="1"/>
</dbReference>
<evidence type="ECO:0000256" key="2">
    <source>
        <dbReference type="ARBA" id="ARBA00023012"/>
    </source>
</evidence>
<keyword evidence="3" id="KW-1005">Bacterial flagellum biogenesis</keyword>
<dbReference type="GO" id="GO:0006402">
    <property type="term" value="P:mRNA catabolic process"/>
    <property type="evidence" value="ECO:0007669"/>
    <property type="project" value="InterPro"/>
</dbReference>
<dbReference type="InterPro" id="IPR001789">
    <property type="entry name" value="Sig_transdc_resp-reg_receiver"/>
</dbReference>
<dbReference type="GO" id="GO:0006109">
    <property type="term" value="P:regulation of carbohydrate metabolic process"/>
    <property type="evidence" value="ECO:0007669"/>
    <property type="project" value="InterPro"/>
</dbReference>
<dbReference type="InterPro" id="IPR036107">
    <property type="entry name" value="CsrA_sf"/>
</dbReference>
<dbReference type="SMART" id="SM00448">
    <property type="entry name" value="REC"/>
    <property type="match status" value="1"/>
</dbReference>
<comment type="subunit">
    <text evidence="3">Homodimer; the beta-strands of each monomer intercalate to form a hydrophobic core, while the alpha-helices form wings that extend away from the core.</text>
</comment>
<proteinExistence type="inferred from homology"/>
<reference evidence="6 7" key="1">
    <citation type="submission" date="2018-02" db="EMBL/GenBank/DDBJ databases">
        <title>Comparative genomes isolates from brazilian mangrove.</title>
        <authorList>
            <person name="Araujo J.E."/>
            <person name="Taketani R.G."/>
            <person name="Silva M.C.P."/>
            <person name="Loureco M.V."/>
            <person name="Andreote F.D."/>
        </authorList>
    </citation>
    <scope>NUCLEOTIDE SEQUENCE [LARGE SCALE GENOMIC DNA]</scope>
    <source>
        <strain evidence="6 7">Hex-1 MGV</strain>
    </source>
</reference>
<accession>A0A2S8FVP3</accession>
<dbReference type="AlphaFoldDB" id="A0A2S8FVP3"/>
<dbReference type="GO" id="GO:0000160">
    <property type="term" value="P:phosphorelay signal transduction system"/>
    <property type="evidence" value="ECO:0007669"/>
    <property type="project" value="UniProtKB-KW"/>
</dbReference>
<dbReference type="SUPFAM" id="SSF117130">
    <property type="entry name" value="CsrA-like"/>
    <property type="match status" value="1"/>
</dbReference>
<dbReference type="GO" id="GO:0044781">
    <property type="term" value="P:bacterial-type flagellum organization"/>
    <property type="evidence" value="ECO:0007669"/>
    <property type="project" value="UniProtKB-KW"/>
</dbReference>
<dbReference type="Gene3D" id="3.40.50.2300">
    <property type="match status" value="1"/>
</dbReference>
<evidence type="ECO:0000259" key="5">
    <source>
        <dbReference type="PROSITE" id="PS50110"/>
    </source>
</evidence>
<dbReference type="Pfam" id="PF00072">
    <property type="entry name" value="Response_reg"/>
    <property type="match status" value="1"/>
</dbReference>
<dbReference type="GO" id="GO:0048027">
    <property type="term" value="F:mRNA 5'-UTR binding"/>
    <property type="evidence" value="ECO:0007669"/>
    <property type="project" value="UniProtKB-UniRule"/>
</dbReference>
<dbReference type="GO" id="GO:1902208">
    <property type="term" value="P:regulation of bacterial-type flagellum assembly"/>
    <property type="evidence" value="ECO:0007669"/>
    <property type="project" value="UniProtKB-UniRule"/>
</dbReference>
<name>A0A2S8FVP3_9BACT</name>
<organism evidence="6 7">
    <name type="scientific">Blastopirellula marina</name>
    <dbReference type="NCBI Taxonomy" id="124"/>
    <lineage>
        <taxon>Bacteria</taxon>
        <taxon>Pseudomonadati</taxon>
        <taxon>Planctomycetota</taxon>
        <taxon>Planctomycetia</taxon>
        <taxon>Pirellulales</taxon>
        <taxon>Pirellulaceae</taxon>
        <taxon>Blastopirellula</taxon>
    </lineage>
</organism>
<evidence type="ECO:0000256" key="3">
    <source>
        <dbReference type="HAMAP-Rule" id="MF_00167"/>
    </source>
</evidence>
<comment type="caution">
    <text evidence="6">The sequence shown here is derived from an EMBL/GenBank/DDBJ whole genome shotgun (WGS) entry which is preliminary data.</text>
</comment>
<keyword evidence="3" id="KW-0694">RNA-binding</keyword>
<dbReference type="SUPFAM" id="SSF52172">
    <property type="entry name" value="CheY-like"/>
    <property type="match status" value="1"/>
</dbReference>
<dbReference type="PANTHER" id="PTHR44591:SF14">
    <property type="entry name" value="PROTEIN PILG"/>
    <property type="match status" value="1"/>
</dbReference>
<comment type="subcellular location">
    <subcellularLocation>
        <location evidence="3">Cytoplasm</location>
    </subcellularLocation>
</comment>
<sequence>MPLYIQVGRYLNESDGKGNQAILVLSRSAQESIEFPNLGISIKVLQISRSRVRLGIDAPRDVQVRRQELPPDDFSGLPKNHEQITESPITEHLRTAVDSLRKVQIAAEITESDHVLALLTRFIRDLEVLDRQVQMWSPSPTTPRGEEHRRALVVDDNENEAKLLASFLRLKQFQVDSVYNGADALSYLANNETPDVILLDMNMPQYNGGWTVREIRRDTKFEHLKVFAVSGAHPTEYGVEVGPGGCDRWFQKPINPSTLVDEIIHGANTRESVLN</sequence>
<dbReference type="CDD" id="cd00156">
    <property type="entry name" value="REC"/>
    <property type="match status" value="1"/>
</dbReference>
<keyword evidence="1 4" id="KW-0597">Phosphoprotein</keyword>
<dbReference type="Proteomes" id="UP000238322">
    <property type="component" value="Unassembled WGS sequence"/>
</dbReference>
<dbReference type="InterPro" id="IPR003751">
    <property type="entry name" value="CsrA"/>
</dbReference>
<dbReference type="PANTHER" id="PTHR44591">
    <property type="entry name" value="STRESS RESPONSE REGULATOR PROTEIN 1"/>
    <property type="match status" value="1"/>
</dbReference>